<dbReference type="OrthoDB" id="272985at2"/>
<name>A0A1H3MY13_9RHOB</name>
<sequence length="238" mass="26684">MTKIAMWSGPRNLSTALMYSFGNRADFAVVDEPFYAHYLRETGLAHPMREEVLASQPQDADQVIQSLTNPISKHFYQKHMCQHMLPSVPRDWMNTVKNVFLIRHPARVIASFGAKYEDFGLADIGFSQQLELFEMLRAESHTPLVIDSADIREEPEPMLTKLCTALDLSFDPAMLSWPKGGHPSDGVWAAHWYNAVHSSTGFAGPEGPLPVLETEAQQELLAKALPIYERLAAHKLAP</sequence>
<dbReference type="AlphaFoldDB" id="A0A1H3MY13"/>
<dbReference type="PANTHER" id="PTHR42743:SF11">
    <property type="entry name" value="AMINODEOXYCHORISMATE LYASE"/>
    <property type="match status" value="1"/>
</dbReference>
<dbReference type="InterPro" id="IPR027417">
    <property type="entry name" value="P-loop_NTPase"/>
</dbReference>
<dbReference type="EMBL" id="FNPR01000004">
    <property type="protein sequence ID" value="SDY81398.1"/>
    <property type="molecule type" value="Genomic_DNA"/>
</dbReference>
<protein>
    <recommendedName>
        <fullName evidence="5">Branched-chain amino acid aminotransferase</fullName>
    </recommendedName>
</protein>
<organism evidence="3 4">
    <name type="scientific">Lentibacter algarum</name>
    <dbReference type="NCBI Taxonomy" id="576131"/>
    <lineage>
        <taxon>Bacteria</taxon>
        <taxon>Pseudomonadati</taxon>
        <taxon>Pseudomonadota</taxon>
        <taxon>Alphaproteobacteria</taxon>
        <taxon>Rhodobacterales</taxon>
        <taxon>Roseobacteraceae</taxon>
        <taxon>Lentibacter</taxon>
    </lineage>
</organism>
<dbReference type="GO" id="GO:0009082">
    <property type="term" value="P:branched-chain amino acid biosynthetic process"/>
    <property type="evidence" value="ECO:0007669"/>
    <property type="project" value="UniProtKB-KW"/>
</dbReference>
<reference evidence="3 4" key="1">
    <citation type="submission" date="2016-10" db="EMBL/GenBank/DDBJ databases">
        <authorList>
            <person name="de Groot N.N."/>
        </authorList>
    </citation>
    <scope>NUCLEOTIDE SEQUENCE [LARGE SCALE GENOMIC DNA]</scope>
    <source>
        <strain evidence="3 4">DSM 24677</strain>
    </source>
</reference>
<comment type="similarity">
    <text evidence="1">Belongs to the class-IV pyridoxal-phosphate-dependent aminotransferase family.</text>
</comment>
<dbReference type="Gene3D" id="3.40.50.300">
    <property type="entry name" value="P-loop containing nucleotide triphosphate hydrolases"/>
    <property type="match status" value="1"/>
</dbReference>
<keyword evidence="2" id="KW-0028">Amino-acid biosynthesis</keyword>
<keyword evidence="2" id="KW-0100">Branched-chain amino acid biosynthesis</keyword>
<gene>
    <name evidence="3" type="ORF">SAMN05444486_10455</name>
</gene>
<evidence type="ECO:0008006" key="5">
    <source>
        <dbReference type="Google" id="ProtNLM"/>
    </source>
</evidence>
<evidence type="ECO:0000313" key="3">
    <source>
        <dbReference type="EMBL" id="SDY81398.1"/>
    </source>
</evidence>
<dbReference type="RefSeq" id="WP_089893898.1">
    <property type="nucleotide sequence ID" value="NZ_CALJFH010000028.1"/>
</dbReference>
<dbReference type="PANTHER" id="PTHR42743">
    <property type="entry name" value="AMINO-ACID AMINOTRANSFERASE"/>
    <property type="match status" value="1"/>
</dbReference>
<proteinExistence type="inferred from homology"/>
<keyword evidence="4" id="KW-1185">Reference proteome</keyword>
<evidence type="ECO:0000256" key="2">
    <source>
        <dbReference type="ARBA" id="ARBA00023304"/>
    </source>
</evidence>
<dbReference type="InterPro" id="IPR050571">
    <property type="entry name" value="Class-IV_PLP-Dep_Aminotrnsfr"/>
</dbReference>
<dbReference type="Pfam" id="PF19798">
    <property type="entry name" value="Sulfotransfer_5"/>
    <property type="match status" value="1"/>
</dbReference>
<evidence type="ECO:0000313" key="4">
    <source>
        <dbReference type="Proteomes" id="UP000199026"/>
    </source>
</evidence>
<dbReference type="SUPFAM" id="SSF52540">
    <property type="entry name" value="P-loop containing nucleoside triphosphate hydrolases"/>
    <property type="match status" value="1"/>
</dbReference>
<accession>A0A1H3MY13</accession>
<dbReference type="Proteomes" id="UP000199026">
    <property type="component" value="Unassembled WGS sequence"/>
</dbReference>
<evidence type="ECO:0000256" key="1">
    <source>
        <dbReference type="ARBA" id="ARBA00009320"/>
    </source>
</evidence>
<dbReference type="GeneID" id="78125696"/>
<dbReference type="STRING" id="576131.SAMN05444486_10455"/>